<evidence type="ECO:0000256" key="2">
    <source>
        <dbReference type="ARBA" id="ARBA00022692"/>
    </source>
</evidence>
<dbReference type="OMA" id="EHDIHEG"/>
<evidence type="ECO:0000313" key="11">
    <source>
        <dbReference type="Proteomes" id="UP000318571"/>
    </source>
</evidence>
<dbReference type="InterPro" id="IPR013106">
    <property type="entry name" value="Ig_V-set"/>
</dbReference>
<dbReference type="SUPFAM" id="SSF48726">
    <property type="entry name" value="Immunoglobulin"/>
    <property type="match status" value="5"/>
</dbReference>
<evidence type="ECO:0000259" key="9">
    <source>
        <dbReference type="PROSITE" id="PS50853"/>
    </source>
</evidence>
<sequence length="789" mass="87198">MKQMPEIQEVLAVEGHSTQLPCDISPPNPLEQVYLVLWYRQDEGEPIYSYDARSGGGEIGRRWSDDHGGFGPRAYFQVQTLPAVLNIKDILQHEAGIYRCRVDFKTAPTRNSLINVTVVAEDPDKGGLDSSENIHPWNTFPTLAKQIPPGTPTIFDESGQEARTVVGPYLEGDSIILQCIASGGDPVPQVTWWRDSHLLDSSYETTFSQTVQNTLTIDKVSRKDLGAILTCQASNNNISIPVSTRVTVDLKFRPSRVRILTKKEPLSAGKYYRLECESGGARPAAIVTWWKNNKFMGKAPSKIVDNGNLTISTLEFKPKPSDHGKSITCRAENLEISNSALEEHWKLVIYHAPIVSLTFGANLNPSNIAEGNDVYFECTISANPDVYKVIWLHNDVMVNHEQTKGVIISGSSLVLQGVHRRQSGWYACVASNLEGDTQSNSIELKIMYKPICGNFKRVIQGVSRDRVSKIACPVEAHPKASRFTWSFNNSLESHNINASQYESNSTHSILSYEPKDDDDFGLIFCSASNAFGLMEEPCVFKIIPAGPPDPPSNCSVVNQTTDSLEVECLPGFDGGLEQTFQLEVTDLQTDLVLANDSGQVPEFVVSGLNSGRGLKITIFAVNSDGRSQPFVLEGFTLKVAELQLESPVPLEFTPVLGILIGVVLTLLLVALVIILVLRIKYRNHKPPQNMQNLGSRRQAKERPFKPDHNIKSAIPTQQDAEEYFCIQQPHPDDDNDQSQTYLLKESTLSHRQCPRSTEINGSHMSLVGSPRNNNPSPYFAGSTGSSTES</sequence>
<accession>A0A553P4F4</accession>
<dbReference type="GO" id="GO:0016020">
    <property type="term" value="C:membrane"/>
    <property type="evidence" value="ECO:0007669"/>
    <property type="project" value="UniProtKB-SubCell"/>
</dbReference>
<dbReference type="InterPro" id="IPR036116">
    <property type="entry name" value="FN3_sf"/>
</dbReference>
<keyword evidence="4 7" id="KW-0472">Membrane</keyword>
<name>A0A553P4F4_TIGCA</name>
<dbReference type="Pfam" id="PF13927">
    <property type="entry name" value="Ig_3"/>
    <property type="match status" value="1"/>
</dbReference>
<evidence type="ECO:0008006" key="12">
    <source>
        <dbReference type="Google" id="ProtNLM"/>
    </source>
</evidence>
<dbReference type="CDD" id="cd00063">
    <property type="entry name" value="FN3"/>
    <property type="match status" value="1"/>
</dbReference>
<feature type="domain" description="Ig-like" evidence="8">
    <location>
        <begin position="152"/>
        <end position="247"/>
    </location>
</feature>
<dbReference type="Pfam" id="PF07686">
    <property type="entry name" value="V-set"/>
    <property type="match status" value="1"/>
</dbReference>
<dbReference type="InterPro" id="IPR013162">
    <property type="entry name" value="CD80_C2-set"/>
</dbReference>
<feature type="domain" description="Ig-like" evidence="8">
    <location>
        <begin position="450"/>
        <end position="529"/>
    </location>
</feature>
<dbReference type="Pfam" id="PF08205">
    <property type="entry name" value="C2-set_2"/>
    <property type="match status" value="1"/>
</dbReference>
<dbReference type="InterPro" id="IPR003598">
    <property type="entry name" value="Ig_sub2"/>
</dbReference>
<keyword evidence="5" id="KW-1015">Disulfide bond</keyword>
<dbReference type="InterPro" id="IPR003599">
    <property type="entry name" value="Ig_sub"/>
</dbReference>
<dbReference type="InterPro" id="IPR003961">
    <property type="entry name" value="FN3_dom"/>
</dbReference>
<dbReference type="EMBL" id="VCGU01000008">
    <property type="protein sequence ID" value="TRY72530.1"/>
    <property type="molecule type" value="Genomic_DNA"/>
</dbReference>
<dbReference type="SMART" id="SM00060">
    <property type="entry name" value="FN3"/>
    <property type="match status" value="1"/>
</dbReference>
<keyword evidence="2 7" id="KW-0812">Transmembrane</keyword>
<dbReference type="SUPFAM" id="SSF49265">
    <property type="entry name" value="Fibronectin type III"/>
    <property type="match status" value="1"/>
</dbReference>
<dbReference type="PANTHER" id="PTHR23278">
    <property type="entry name" value="SIDESTEP PROTEIN"/>
    <property type="match status" value="1"/>
</dbReference>
<feature type="compositionally biased region" description="Polar residues" evidence="6">
    <location>
        <begin position="754"/>
        <end position="763"/>
    </location>
</feature>
<dbReference type="Gene3D" id="2.60.40.10">
    <property type="entry name" value="Immunoglobulins"/>
    <property type="match status" value="6"/>
</dbReference>
<evidence type="ECO:0000256" key="3">
    <source>
        <dbReference type="ARBA" id="ARBA00022989"/>
    </source>
</evidence>
<evidence type="ECO:0000256" key="1">
    <source>
        <dbReference type="ARBA" id="ARBA00004167"/>
    </source>
</evidence>
<gene>
    <name evidence="10" type="ORF">TCAL_06722</name>
</gene>
<feature type="compositionally biased region" description="Polar residues" evidence="6">
    <location>
        <begin position="686"/>
        <end position="695"/>
    </location>
</feature>
<feature type="domain" description="Ig-like" evidence="8">
    <location>
        <begin position="353"/>
        <end position="445"/>
    </location>
</feature>
<feature type="compositionally biased region" description="Polar residues" evidence="6">
    <location>
        <begin position="770"/>
        <end position="789"/>
    </location>
</feature>
<evidence type="ECO:0000256" key="7">
    <source>
        <dbReference type="SAM" id="Phobius"/>
    </source>
</evidence>
<feature type="region of interest" description="Disordered" evidence="6">
    <location>
        <begin position="686"/>
        <end position="712"/>
    </location>
</feature>
<dbReference type="InterPro" id="IPR013783">
    <property type="entry name" value="Ig-like_fold"/>
</dbReference>
<reference evidence="10 11" key="1">
    <citation type="journal article" date="2018" name="Nat. Ecol. Evol.">
        <title>Genomic signatures of mitonuclear coevolution across populations of Tigriopus californicus.</title>
        <authorList>
            <person name="Barreto F.S."/>
            <person name="Watson E.T."/>
            <person name="Lima T.G."/>
            <person name="Willett C.S."/>
            <person name="Edmands S."/>
            <person name="Li W."/>
            <person name="Burton R.S."/>
        </authorList>
    </citation>
    <scope>NUCLEOTIDE SEQUENCE [LARGE SCALE GENOMIC DNA]</scope>
    <source>
        <strain evidence="10 11">San Diego</strain>
    </source>
</reference>
<comment type="caution">
    <text evidence="10">The sequence shown here is derived from an EMBL/GenBank/DDBJ whole genome shotgun (WGS) entry which is preliminary data.</text>
</comment>
<dbReference type="SMART" id="SM00408">
    <property type="entry name" value="IGc2"/>
    <property type="match status" value="3"/>
</dbReference>
<feature type="compositionally biased region" description="Basic and acidic residues" evidence="6">
    <location>
        <begin position="698"/>
        <end position="710"/>
    </location>
</feature>
<dbReference type="PROSITE" id="PS50835">
    <property type="entry name" value="IG_LIKE"/>
    <property type="match status" value="5"/>
</dbReference>
<feature type="domain" description="Ig-like" evidence="8">
    <location>
        <begin position="254"/>
        <end position="348"/>
    </location>
</feature>
<feature type="domain" description="Fibronectin type-III" evidence="9">
    <location>
        <begin position="550"/>
        <end position="640"/>
    </location>
</feature>
<dbReference type="PANTHER" id="PTHR23278:SF19">
    <property type="entry name" value="OBSCURIN"/>
    <property type="match status" value="1"/>
</dbReference>
<feature type="domain" description="Ig-like" evidence="8">
    <location>
        <begin position="5"/>
        <end position="117"/>
    </location>
</feature>
<organism evidence="10 11">
    <name type="scientific">Tigriopus californicus</name>
    <name type="common">Marine copepod</name>
    <dbReference type="NCBI Taxonomy" id="6832"/>
    <lineage>
        <taxon>Eukaryota</taxon>
        <taxon>Metazoa</taxon>
        <taxon>Ecdysozoa</taxon>
        <taxon>Arthropoda</taxon>
        <taxon>Crustacea</taxon>
        <taxon>Multicrustacea</taxon>
        <taxon>Hexanauplia</taxon>
        <taxon>Copepoda</taxon>
        <taxon>Harpacticoida</taxon>
        <taxon>Harpacticidae</taxon>
        <taxon>Tigriopus</taxon>
    </lineage>
</organism>
<comment type="subcellular location">
    <subcellularLocation>
        <location evidence="1">Membrane</location>
        <topology evidence="1">Single-pass membrane protein</topology>
    </subcellularLocation>
</comment>
<feature type="transmembrane region" description="Helical" evidence="7">
    <location>
        <begin position="655"/>
        <end position="677"/>
    </location>
</feature>
<dbReference type="InterPro" id="IPR036179">
    <property type="entry name" value="Ig-like_dom_sf"/>
</dbReference>
<keyword evidence="3 7" id="KW-1133">Transmembrane helix</keyword>
<keyword evidence="11" id="KW-1185">Reference proteome</keyword>
<evidence type="ECO:0000259" key="8">
    <source>
        <dbReference type="PROSITE" id="PS50835"/>
    </source>
</evidence>
<proteinExistence type="predicted"/>
<dbReference type="STRING" id="6832.A0A553P4F4"/>
<protein>
    <recommendedName>
        <fullName evidence="12">Nephrin</fullName>
    </recommendedName>
</protein>
<dbReference type="PROSITE" id="PS50853">
    <property type="entry name" value="FN3"/>
    <property type="match status" value="1"/>
</dbReference>
<dbReference type="InterPro" id="IPR007110">
    <property type="entry name" value="Ig-like_dom"/>
</dbReference>
<dbReference type="Pfam" id="PF00047">
    <property type="entry name" value="ig"/>
    <property type="match status" value="1"/>
</dbReference>
<dbReference type="Proteomes" id="UP000318571">
    <property type="component" value="Chromosome 7"/>
</dbReference>
<dbReference type="AlphaFoldDB" id="A0A553P4F4"/>
<evidence type="ECO:0000256" key="5">
    <source>
        <dbReference type="ARBA" id="ARBA00023157"/>
    </source>
</evidence>
<dbReference type="SMART" id="SM00409">
    <property type="entry name" value="IG"/>
    <property type="match status" value="3"/>
</dbReference>
<evidence type="ECO:0000256" key="4">
    <source>
        <dbReference type="ARBA" id="ARBA00023136"/>
    </source>
</evidence>
<evidence type="ECO:0000256" key="6">
    <source>
        <dbReference type="SAM" id="MobiDB-lite"/>
    </source>
</evidence>
<dbReference type="InterPro" id="IPR013151">
    <property type="entry name" value="Immunoglobulin_dom"/>
</dbReference>
<feature type="region of interest" description="Disordered" evidence="6">
    <location>
        <begin position="744"/>
        <end position="789"/>
    </location>
</feature>
<evidence type="ECO:0000313" key="10">
    <source>
        <dbReference type="EMBL" id="TRY72530.1"/>
    </source>
</evidence>